<dbReference type="PANTHER" id="PTHR11063">
    <property type="entry name" value="GLUTAMATE SEMIALDEHYDE DEHYDROGENASE"/>
    <property type="match status" value="1"/>
</dbReference>
<evidence type="ECO:0000313" key="8">
    <source>
        <dbReference type="EMBL" id="ETD22249.1"/>
    </source>
</evidence>
<evidence type="ECO:0000313" key="9">
    <source>
        <dbReference type="Proteomes" id="UP000018731"/>
    </source>
</evidence>
<keyword evidence="9" id="KW-1185">Reference proteome</keyword>
<reference evidence="8 9" key="1">
    <citation type="journal article" date="2014" name="Genome Announc.">
        <title>Draft genome sequences of six enterohepatic helicobacter species isolated from humans and one from rhesus macaques.</title>
        <authorList>
            <person name="Shen Z."/>
            <person name="Sheh A."/>
            <person name="Young S.K."/>
            <person name="Abouelliel A."/>
            <person name="Ward D.V."/>
            <person name="Earl A.M."/>
            <person name="Fox J.G."/>
        </authorList>
    </citation>
    <scope>NUCLEOTIDE SEQUENCE [LARGE SCALE GENOMIC DNA]</scope>
    <source>
        <strain evidence="8 9">MIT 99-5501</strain>
    </source>
</reference>
<dbReference type="InterPro" id="IPR012134">
    <property type="entry name" value="Glu-5-SA_DH"/>
</dbReference>
<evidence type="ECO:0000256" key="4">
    <source>
        <dbReference type="ARBA" id="ARBA00022857"/>
    </source>
</evidence>
<evidence type="ECO:0000256" key="6">
    <source>
        <dbReference type="ARBA" id="ARBA00049024"/>
    </source>
</evidence>
<dbReference type="InterPro" id="IPR020593">
    <property type="entry name" value="G-glutamylP_reductase_CS"/>
</dbReference>
<sequence>MQNPQNASAIRAALANLKDSSYDLERAGAKARNATLKTIASLLESKREQIKKANALDIAQAQKNGLSPALIERLRLDDKQIDSMIASVLEIEAQSEVIGEVLGGGVRPSGINITKVAVPLGVVAIIYESRPNVTIDAAALCIKSGNGALLKGGKEASHSNEILGDILKEALSVCGINKECILILTPKSAQDILKSSLDFTQNTAQDLANNLEQDSSQNLMQSIMIEVMHSREFIDLLIPRGGRGLIKFVLEHSKVPVIFHEAGVCHAYIDKDIDEVGEKYALDICQNAKITRPSACNALECALVHRQVASKILPSLVERLGKSGVEMRVCQKGLEILESLEFAREFKDFIKPAKQDDFGREFGELILAIKVVESIEEALAHIAKYGSKHSEIIITQSLQTSQYFVANVDASAVFVNASSRFNDGGEFGLGAEIGISTQKLHARGPMGAKDLTTTKYIVQGNGSVRL</sequence>
<evidence type="ECO:0000256" key="3">
    <source>
        <dbReference type="ARBA" id="ARBA00022650"/>
    </source>
</evidence>
<dbReference type="FunFam" id="3.40.309.10:FF:000006">
    <property type="entry name" value="Gamma-glutamyl phosphate reductase"/>
    <property type="match status" value="1"/>
</dbReference>
<comment type="catalytic activity">
    <reaction evidence="6 7">
        <text>L-glutamate 5-semialdehyde + phosphate + NADP(+) = L-glutamyl 5-phosphate + NADPH + H(+)</text>
        <dbReference type="Rhea" id="RHEA:19541"/>
        <dbReference type="ChEBI" id="CHEBI:15378"/>
        <dbReference type="ChEBI" id="CHEBI:43474"/>
        <dbReference type="ChEBI" id="CHEBI:57783"/>
        <dbReference type="ChEBI" id="CHEBI:58066"/>
        <dbReference type="ChEBI" id="CHEBI:58274"/>
        <dbReference type="ChEBI" id="CHEBI:58349"/>
        <dbReference type="EC" id="1.2.1.41"/>
    </reaction>
</comment>
<evidence type="ECO:0000256" key="5">
    <source>
        <dbReference type="ARBA" id="ARBA00023002"/>
    </source>
</evidence>
<comment type="pathway">
    <text evidence="1 7">Amino-acid biosynthesis; L-proline biosynthesis; L-glutamate 5-semialdehyde from L-glutamate: step 2/2.</text>
</comment>
<dbReference type="NCBIfam" id="NF001221">
    <property type="entry name" value="PRK00197.1"/>
    <property type="match status" value="1"/>
</dbReference>
<dbReference type="GO" id="GO:0005737">
    <property type="term" value="C:cytoplasm"/>
    <property type="evidence" value="ECO:0007669"/>
    <property type="project" value="UniProtKB-SubCell"/>
</dbReference>
<dbReference type="EC" id="1.2.1.41" evidence="7"/>
<comment type="caution">
    <text evidence="8">The sequence shown here is derived from an EMBL/GenBank/DDBJ whole genome shotgun (WGS) entry which is preliminary data.</text>
</comment>
<dbReference type="InterPro" id="IPR016163">
    <property type="entry name" value="Ald_DH_C"/>
</dbReference>
<proteinExistence type="inferred from homology"/>
<dbReference type="PANTHER" id="PTHR11063:SF8">
    <property type="entry name" value="DELTA-1-PYRROLINE-5-CARBOXYLATE SYNTHASE"/>
    <property type="match status" value="1"/>
</dbReference>
<dbReference type="Gene3D" id="3.40.605.10">
    <property type="entry name" value="Aldehyde Dehydrogenase, Chain A, domain 1"/>
    <property type="match status" value="2"/>
</dbReference>
<dbReference type="CDD" id="cd07079">
    <property type="entry name" value="ALDH_F18-19_ProA-GPR"/>
    <property type="match status" value="1"/>
</dbReference>
<dbReference type="HOGENOM" id="CLU_030231_0_0_7"/>
<dbReference type="SUPFAM" id="SSF53720">
    <property type="entry name" value="ALDH-like"/>
    <property type="match status" value="1"/>
</dbReference>
<keyword evidence="5 7" id="KW-0560">Oxidoreductase</keyword>
<keyword evidence="3 7" id="KW-0641">Proline biosynthesis</keyword>
<dbReference type="Gene3D" id="3.40.309.10">
    <property type="entry name" value="Aldehyde Dehydrogenase, Chain A, domain 2"/>
    <property type="match status" value="1"/>
</dbReference>
<dbReference type="InterPro" id="IPR016161">
    <property type="entry name" value="Ald_DH/histidinol_DH"/>
</dbReference>
<dbReference type="AlphaFoldDB" id="V8C4E8"/>
<gene>
    <name evidence="7" type="primary">proA</name>
    <name evidence="8" type="ORF">HMPREF2086_01980</name>
</gene>
<dbReference type="HAMAP" id="MF_00412">
    <property type="entry name" value="ProA"/>
    <property type="match status" value="1"/>
</dbReference>
<dbReference type="eggNOG" id="COG0014">
    <property type="taxonomic scope" value="Bacteria"/>
</dbReference>
<accession>V8C4E8</accession>
<comment type="function">
    <text evidence="7">Catalyzes the NADPH-dependent reduction of L-glutamate 5-phosphate into L-glutamate 5-semialdehyde and phosphate. The product spontaneously undergoes cyclization to form 1-pyrroline-5-carboxylate.</text>
</comment>
<dbReference type="InterPro" id="IPR016162">
    <property type="entry name" value="Ald_DH_N"/>
</dbReference>
<dbReference type="GO" id="GO:0004350">
    <property type="term" value="F:glutamate-5-semialdehyde dehydrogenase activity"/>
    <property type="evidence" value="ECO:0007669"/>
    <property type="project" value="UniProtKB-UniRule"/>
</dbReference>
<dbReference type="Proteomes" id="UP000018731">
    <property type="component" value="Unassembled WGS sequence"/>
</dbReference>
<dbReference type="OrthoDB" id="9809970at2"/>
<keyword evidence="4 7" id="KW-0521">NADP</keyword>
<dbReference type="GO" id="GO:0050661">
    <property type="term" value="F:NADP binding"/>
    <property type="evidence" value="ECO:0007669"/>
    <property type="project" value="InterPro"/>
</dbReference>
<name>V8C4E8_9HELI</name>
<dbReference type="STRING" id="1357400.HMPREF2086_01980"/>
<dbReference type="RefSeq" id="WP_023928822.1">
    <property type="nucleotide sequence ID" value="NZ_KI669456.1"/>
</dbReference>
<protein>
    <recommendedName>
        <fullName evidence="7">Gamma-glutamyl phosphate reductase</fullName>
        <shortName evidence="7">GPR</shortName>
        <ecNumber evidence="7">1.2.1.41</ecNumber>
    </recommendedName>
    <alternativeName>
        <fullName evidence="7">Glutamate-5-semialdehyde dehydrogenase</fullName>
    </alternativeName>
    <alternativeName>
        <fullName evidence="7">Glutamyl-gamma-semialdehyde dehydrogenase</fullName>
        <shortName evidence="7">GSA dehydrogenase</shortName>
    </alternativeName>
</protein>
<dbReference type="GO" id="GO:0055129">
    <property type="term" value="P:L-proline biosynthetic process"/>
    <property type="evidence" value="ECO:0007669"/>
    <property type="project" value="UniProtKB-UniRule"/>
</dbReference>
<dbReference type="PATRIC" id="fig|1357400.3.peg.2680"/>
<comment type="subcellular location">
    <subcellularLocation>
        <location evidence="7">Cytoplasm</location>
    </subcellularLocation>
</comment>
<dbReference type="EMBL" id="AZJI01000010">
    <property type="protein sequence ID" value="ETD22249.1"/>
    <property type="molecule type" value="Genomic_DNA"/>
</dbReference>
<comment type="similarity">
    <text evidence="7">Belongs to the gamma-glutamyl phosphate reductase family.</text>
</comment>
<dbReference type="UniPathway" id="UPA00098">
    <property type="reaction ID" value="UER00360"/>
</dbReference>
<dbReference type="PROSITE" id="PS01223">
    <property type="entry name" value="PROA"/>
    <property type="match status" value="1"/>
</dbReference>
<keyword evidence="2 7" id="KW-0028">Amino-acid biosynthesis</keyword>
<dbReference type="InterPro" id="IPR000965">
    <property type="entry name" value="GPR_dom"/>
</dbReference>
<organism evidence="8 9">
    <name type="scientific">Helicobacter macacae MIT 99-5501</name>
    <dbReference type="NCBI Taxonomy" id="1357400"/>
    <lineage>
        <taxon>Bacteria</taxon>
        <taxon>Pseudomonadati</taxon>
        <taxon>Campylobacterota</taxon>
        <taxon>Epsilonproteobacteria</taxon>
        <taxon>Campylobacterales</taxon>
        <taxon>Helicobacteraceae</taxon>
        <taxon>Helicobacter</taxon>
    </lineage>
</organism>
<evidence type="ECO:0000256" key="2">
    <source>
        <dbReference type="ARBA" id="ARBA00022605"/>
    </source>
</evidence>
<keyword evidence="7" id="KW-0963">Cytoplasm</keyword>
<dbReference type="PIRSF" id="PIRSF000151">
    <property type="entry name" value="GPR"/>
    <property type="match status" value="1"/>
</dbReference>
<evidence type="ECO:0000256" key="7">
    <source>
        <dbReference type="HAMAP-Rule" id="MF_00412"/>
    </source>
</evidence>
<evidence type="ECO:0000256" key="1">
    <source>
        <dbReference type="ARBA" id="ARBA00004985"/>
    </source>
</evidence>